<feature type="domain" description="Ubiquitin-like" evidence="1">
    <location>
        <begin position="1"/>
        <end position="70"/>
    </location>
</feature>
<reference evidence="3" key="1">
    <citation type="submission" date="2022-11" db="UniProtKB">
        <authorList>
            <consortium name="WormBaseParasite"/>
        </authorList>
    </citation>
    <scope>IDENTIFICATION</scope>
</reference>
<dbReference type="Pfam" id="PF00240">
    <property type="entry name" value="ubiquitin"/>
    <property type="match status" value="3"/>
</dbReference>
<dbReference type="InterPro" id="IPR000626">
    <property type="entry name" value="Ubiquitin-like_dom"/>
</dbReference>
<accession>A0A914Q0W1</accession>
<dbReference type="PROSITE" id="PS50053">
    <property type="entry name" value="UBIQUITIN_2"/>
    <property type="match status" value="4"/>
</dbReference>
<evidence type="ECO:0000313" key="3">
    <source>
        <dbReference type="WBParaSite" id="PDA_v2.g2244.t1"/>
    </source>
</evidence>
<feature type="domain" description="Ubiquitin-like" evidence="1">
    <location>
        <begin position="150"/>
        <end position="217"/>
    </location>
</feature>
<dbReference type="InterPro" id="IPR022617">
    <property type="entry name" value="Rad60/SUMO-like_dom"/>
</dbReference>
<keyword evidence="2" id="KW-1185">Reference proteome</keyword>
<dbReference type="PANTHER" id="PTHR10666">
    <property type="entry name" value="UBIQUITIN"/>
    <property type="match status" value="1"/>
</dbReference>
<sequence length="303" mass="35079">MRIEIHSFNGVHFDLDVEESETLKNVKQKIRSKVNYPINQQSLIFNYNKIDDDDKALSAYGIEDGASLQLRIAGEWKITVELMNDLVISMEINPNYTRRIRELKYIIQHKTQTRAEIQRLFLNGNELLDAAYICEAGIQDGTILVCRPKMEILVNISGRKITVGTKEDDYIKEVKRQIRVMEELLSHKLRLMLNGTELDNMKRLCDYGIIDGSEIEMYKEPYKNADFVNIAVVDQDGTEYHFKVKMTTSIHKLKLVLQDKLKIPFAQYRLLFGGHRINDFDTIHKLGIHDGDEIGMYLCQCGC</sequence>
<dbReference type="Proteomes" id="UP000887578">
    <property type="component" value="Unplaced"/>
</dbReference>
<dbReference type="Pfam" id="PF11976">
    <property type="entry name" value="Rad60-SLD"/>
    <property type="match status" value="1"/>
</dbReference>
<dbReference type="AlphaFoldDB" id="A0A914Q0W1"/>
<feature type="domain" description="Ubiquitin-like" evidence="1">
    <location>
        <begin position="76"/>
        <end position="144"/>
    </location>
</feature>
<dbReference type="InterPro" id="IPR050158">
    <property type="entry name" value="Ubiquitin_ubiquitin-like"/>
</dbReference>
<protein>
    <submittedName>
        <fullName evidence="3">Ubiquitin-like domain-containing protein</fullName>
    </submittedName>
</protein>
<dbReference type="Gene3D" id="3.10.20.90">
    <property type="entry name" value="Phosphatidylinositol 3-kinase Catalytic Subunit, Chain A, domain 1"/>
    <property type="match status" value="4"/>
</dbReference>
<name>A0A914Q0W1_9BILA</name>
<dbReference type="CDD" id="cd17039">
    <property type="entry name" value="Ubl_ubiquitin_like"/>
    <property type="match status" value="3"/>
</dbReference>
<evidence type="ECO:0000313" key="2">
    <source>
        <dbReference type="Proteomes" id="UP000887578"/>
    </source>
</evidence>
<dbReference type="SUPFAM" id="SSF54236">
    <property type="entry name" value="Ubiquitin-like"/>
    <property type="match status" value="4"/>
</dbReference>
<feature type="domain" description="Ubiquitin-like" evidence="1">
    <location>
        <begin position="228"/>
        <end position="303"/>
    </location>
</feature>
<dbReference type="WBParaSite" id="PDA_v2.g2244.t1">
    <property type="protein sequence ID" value="PDA_v2.g2244.t1"/>
    <property type="gene ID" value="PDA_v2.g2244"/>
</dbReference>
<proteinExistence type="predicted"/>
<evidence type="ECO:0000259" key="1">
    <source>
        <dbReference type="PROSITE" id="PS50053"/>
    </source>
</evidence>
<dbReference type="SMART" id="SM00213">
    <property type="entry name" value="UBQ"/>
    <property type="match status" value="4"/>
</dbReference>
<dbReference type="InterPro" id="IPR029071">
    <property type="entry name" value="Ubiquitin-like_domsf"/>
</dbReference>
<organism evidence="2 3">
    <name type="scientific">Panagrolaimus davidi</name>
    <dbReference type="NCBI Taxonomy" id="227884"/>
    <lineage>
        <taxon>Eukaryota</taxon>
        <taxon>Metazoa</taxon>
        <taxon>Ecdysozoa</taxon>
        <taxon>Nematoda</taxon>
        <taxon>Chromadorea</taxon>
        <taxon>Rhabditida</taxon>
        <taxon>Tylenchina</taxon>
        <taxon>Panagrolaimomorpha</taxon>
        <taxon>Panagrolaimoidea</taxon>
        <taxon>Panagrolaimidae</taxon>
        <taxon>Panagrolaimus</taxon>
    </lineage>
</organism>